<dbReference type="EMBL" id="JYDS01000676">
    <property type="protein sequence ID" value="KRZ01163.1"/>
    <property type="molecule type" value="Genomic_DNA"/>
</dbReference>
<comment type="caution">
    <text evidence="1">The sequence shown here is derived from an EMBL/GenBank/DDBJ whole genome shotgun (WGS) entry which is preliminary data.</text>
</comment>
<organism evidence="1 2">
    <name type="scientific">Trichinella pseudospiralis</name>
    <name type="common">Parasitic roundworm</name>
    <dbReference type="NCBI Taxonomy" id="6337"/>
    <lineage>
        <taxon>Eukaryota</taxon>
        <taxon>Metazoa</taxon>
        <taxon>Ecdysozoa</taxon>
        <taxon>Nematoda</taxon>
        <taxon>Enoplea</taxon>
        <taxon>Dorylaimia</taxon>
        <taxon>Trichinellida</taxon>
        <taxon>Trichinellidae</taxon>
        <taxon>Trichinella</taxon>
    </lineage>
</organism>
<accession>A0A0V1GS75</accession>
<proteinExistence type="predicted"/>
<sequence length="61" mass="6826">LRINSISIVISVVEIVHMDITYKRIKSTVGCSVRISSLFMVALGAGCGPHLHRYALKHFMR</sequence>
<reference evidence="1 2" key="1">
    <citation type="submission" date="2015-01" db="EMBL/GenBank/DDBJ databases">
        <title>Evolution of Trichinella species and genotypes.</title>
        <authorList>
            <person name="Korhonen P.K."/>
            <person name="Edoardo P."/>
            <person name="Giuseppe L.R."/>
            <person name="Gasser R.B."/>
        </authorList>
    </citation>
    <scope>NUCLEOTIDE SEQUENCE [LARGE SCALE GENOMIC DNA]</scope>
    <source>
        <strain evidence="1">ISS588</strain>
    </source>
</reference>
<gene>
    <name evidence="1" type="ORF">T4B_13678</name>
</gene>
<evidence type="ECO:0000313" key="2">
    <source>
        <dbReference type="Proteomes" id="UP000054805"/>
    </source>
</evidence>
<keyword evidence="2" id="KW-1185">Reference proteome</keyword>
<feature type="non-terminal residue" evidence="1">
    <location>
        <position position="1"/>
    </location>
</feature>
<dbReference type="Proteomes" id="UP000054805">
    <property type="component" value="Unassembled WGS sequence"/>
</dbReference>
<dbReference type="AlphaFoldDB" id="A0A0V1GS75"/>
<protein>
    <submittedName>
        <fullName evidence="1">Uncharacterized protein</fullName>
    </submittedName>
</protein>
<evidence type="ECO:0000313" key="1">
    <source>
        <dbReference type="EMBL" id="KRZ01163.1"/>
    </source>
</evidence>
<name>A0A0V1GS75_TRIPS</name>